<sequence>MINHTLKLQLHEGIQLHLVQSDKFKTVLFGLYIKRPLSEEEVALNALLSRVLDQATAKLQSTQEVSQALDMLYGSVMVTDVHKYGEKQMLQLKMQVPGAKYIGDESVYQGVLELLNDMINSPRLVNGSFDPEIVQREKLGLIDEINVRKDQKDGWAMSMCIEQMCPDELYHIHEFGTVEAVKEITPQALYAHLRKLWETSQIDICIIGDYDSDKMADTVKSALKFERTQLITLPREQVVFHPETVTRYHEKHEISQGKLSMGYRINVPYESPLYTSALVASVLLGGGGSSKLFKNVREKARLCYSVFSRLEKHKSIMLVYAGVDFENFDLAEELIHQQVEDIKKGNFTEEELDIAKYTVLSNIQSVSDYPNSYINFYYNMLITNGSVDIEENLKIIRAVTRESVIESFADIKLGAVVRLVKEEEHA</sequence>
<reference evidence="2 3" key="1">
    <citation type="submission" date="2023-04" db="EMBL/GenBank/DDBJ databases">
        <title>Fusibacter bizertensis strain WBS, isolated from littoral bottom sediments of the Arctic seas - biochemical and genomic analysis.</title>
        <authorList>
            <person name="Brioukhanov A.L."/>
        </authorList>
    </citation>
    <scope>NUCLEOTIDE SEQUENCE [LARGE SCALE GENOMIC DNA]</scope>
    <source>
        <strain evidence="2 3">WBS</strain>
    </source>
</reference>
<dbReference type="SUPFAM" id="SSF63411">
    <property type="entry name" value="LuxS/MPP-like metallohydrolase"/>
    <property type="match status" value="2"/>
</dbReference>
<comment type="caution">
    <text evidence="2">The sequence shown here is derived from an EMBL/GenBank/DDBJ whole genome shotgun (WGS) entry which is preliminary data.</text>
</comment>
<name>A0ABT6N8J3_9FIRM</name>
<dbReference type="InterPro" id="IPR011249">
    <property type="entry name" value="Metalloenz_LuxS/M16"/>
</dbReference>
<dbReference type="NCBIfam" id="NF047422">
    <property type="entry name" value="YfmF_fam"/>
    <property type="match status" value="1"/>
</dbReference>
<feature type="domain" description="Peptidase M16 C-terminal" evidence="1">
    <location>
        <begin position="184"/>
        <end position="356"/>
    </location>
</feature>
<dbReference type="Gene3D" id="3.30.830.10">
    <property type="entry name" value="Metalloenzyme, LuxS/M16 peptidase-like"/>
    <property type="match status" value="2"/>
</dbReference>
<proteinExistence type="predicted"/>
<dbReference type="PANTHER" id="PTHR11851:SF186">
    <property type="entry name" value="INACTIVE METALLOPROTEASE YMFF-RELATED"/>
    <property type="match status" value="1"/>
</dbReference>
<dbReference type="Pfam" id="PF05193">
    <property type="entry name" value="Peptidase_M16_C"/>
    <property type="match status" value="1"/>
</dbReference>
<keyword evidence="3" id="KW-1185">Reference proteome</keyword>
<evidence type="ECO:0000259" key="1">
    <source>
        <dbReference type="Pfam" id="PF05193"/>
    </source>
</evidence>
<dbReference type="InterPro" id="IPR050361">
    <property type="entry name" value="MPP/UQCRC_Complex"/>
</dbReference>
<protein>
    <submittedName>
        <fullName evidence="2">Pitrilysin family protein</fullName>
    </submittedName>
</protein>
<accession>A0ABT6N8J3</accession>
<evidence type="ECO:0000313" key="2">
    <source>
        <dbReference type="EMBL" id="MDH8676727.1"/>
    </source>
</evidence>
<dbReference type="PANTHER" id="PTHR11851">
    <property type="entry name" value="METALLOPROTEASE"/>
    <property type="match status" value="1"/>
</dbReference>
<dbReference type="RefSeq" id="WP_281092524.1">
    <property type="nucleotide sequence ID" value="NZ_JARYZI010000001.1"/>
</dbReference>
<dbReference type="EMBL" id="JARYZI010000001">
    <property type="protein sequence ID" value="MDH8676727.1"/>
    <property type="molecule type" value="Genomic_DNA"/>
</dbReference>
<gene>
    <name evidence="2" type="ORF">QE109_01140</name>
</gene>
<organism evidence="2 3">
    <name type="scientific">Fusibacter bizertensis</name>
    <dbReference type="NCBI Taxonomy" id="1488331"/>
    <lineage>
        <taxon>Bacteria</taxon>
        <taxon>Bacillati</taxon>
        <taxon>Bacillota</taxon>
        <taxon>Clostridia</taxon>
        <taxon>Eubacteriales</taxon>
        <taxon>Eubacteriales Family XII. Incertae Sedis</taxon>
        <taxon>Fusibacter</taxon>
    </lineage>
</organism>
<dbReference type="Proteomes" id="UP001158045">
    <property type="component" value="Unassembled WGS sequence"/>
</dbReference>
<evidence type="ECO:0000313" key="3">
    <source>
        <dbReference type="Proteomes" id="UP001158045"/>
    </source>
</evidence>
<dbReference type="InterPro" id="IPR007863">
    <property type="entry name" value="Peptidase_M16_C"/>
</dbReference>